<protein>
    <submittedName>
        <fullName evidence="1">Uncharacterized protein</fullName>
    </submittedName>
</protein>
<organism evidence="1">
    <name type="scientific">Podoviridae sp. ctZkC8</name>
    <dbReference type="NCBI Taxonomy" id="2825259"/>
    <lineage>
        <taxon>Viruses</taxon>
        <taxon>Duplodnaviria</taxon>
        <taxon>Heunggongvirae</taxon>
        <taxon>Uroviricota</taxon>
        <taxon>Caudoviricetes</taxon>
    </lineage>
</organism>
<name>A0A8S5UBY4_9CAUD</name>
<dbReference type="EMBL" id="BK016062">
    <property type="protein sequence ID" value="DAF91964.1"/>
    <property type="molecule type" value="Genomic_DNA"/>
</dbReference>
<evidence type="ECO:0000313" key="1">
    <source>
        <dbReference type="EMBL" id="DAF91964.1"/>
    </source>
</evidence>
<sequence length="30" mass="3580">MHPSKNQNQQLHQNGLHIYIALNFLLLHQE</sequence>
<proteinExistence type="predicted"/>
<reference evidence="1" key="1">
    <citation type="journal article" date="2021" name="Proc. Natl. Acad. Sci. U.S.A.">
        <title>A Catalog of Tens of Thousands of Viruses from Human Metagenomes Reveals Hidden Associations with Chronic Diseases.</title>
        <authorList>
            <person name="Tisza M.J."/>
            <person name="Buck C.B."/>
        </authorList>
    </citation>
    <scope>NUCLEOTIDE SEQUENCE</scope>
    <source>
        <strain evidence="1">CtZkC8</strain>
    </source>
</reference>
<accession>A0A8S5UBY4</accession>